<evidence type="ECO:0000259" key="1">
    <source>
        <dbReference type="PROSITE" id="PS51094"/>
    </source>
</evidence>
<organism evidence="2 3">
    <name type="scientific">Pontiella desulfatans</name>
    <dbReference type="NCBI Taxonomy" id="2750659"/>
    <lineage>
        <taxon>Bacteria</taxon>
        <taxon>Pseudomonadati</taxon>
        <taxon>Kiritimatiellota</taxon>
        <taxon>Kiritimatiellia</taxon>
        <taxon>Kiritimatiellales</taxon>
        <taxon>Pontiellaceae</taxon>
        <taxon>Pontiella</taxon>
    </lineage>
</organism>
<dbReference type="InterPro" id="IPR002178">
    <property type="entry name" value="PTS_EIIA_type-2_dom"/>
</dbReference>
<dbReference type="InterPro" id="IPR016152">
    <property type="entry name" value="PTrfase/Anion_transptr"/>
</dbReference>
<dbReference type="CDD" id="cd00211">
    <property type="entry name" value="PTS_IIA_fru"/>
    <property type="match status" value="1"/>
</dbReference>
<dbReference type="AlphaFoldDB" id="A0A6C2U7A8"/>
<dbReference type="GO" id="GO:0030295">
    <property type="term" value="F:protein kinase activator activity"/>
    <property type="evidence" value="ECO:0007669"/>
    <property type="project" value="TreeGrafter"/>
</dbReference>
<accession>A0A6C2U7A8</accession>
<evidence type="ECO:0000313" key="2">
    <source>
        <dbReference type="EMBL" id="VGO15962.1"/>
    </source>
</evidence>
<dbReference type="SUPFAM" id="SSF55804">
    <property type="entry name" value="Phoshotransferase/anion transport protein"/>
    <property type="match status" value="1"/>
</dbReference>
<dbReference type="PROSITE" id="PS00372">
    <property type="entry name" value="PTS_EIIA_TYPE_2_HIS"/>
    <property type="match status" value="1"/>
</dbReference>
<dbReference type="PANTHER" id="PTHR47738">
    <property type="entry name" value="PTS SYSTEM FRUCTOSE-LIKE EIIA COMPONENT-RELATED"/>
    <property type="match status" value="1"/>
</dbReference>
<proteinExistence type="predicted"/>
<feature type="domain" description="PTS EIIA type-2" evidence="1">
    <location>
        <begin position="5"/>
        <end position="152"/>
    </location>
</feature>
<dbReference type="InterPro" id="IPR051541">
    <property type="entry name" value="PTS_SugarTrans_NitroReg"/>
</dbReference>
<evidence type="ECO:0000313" key="3">
    <source>
        <dbReference type="Proteomes" id="UP000366872"/>
    </source>
</evidence>
<dbReference type="Gene3D" id="3.40.930.10">
    <property type="entry name" value="Mannitol-specific EII, Chain A"/>
    <property type="match status" value="1"/>
</dbReference>
<dbReference type="PROSITE" id="PS51094">
    <property type="entry name" value="PTS_EIIA_TYPE_2"/>
    <property type="match status" value="1"/>
</dbReference>
<dbReference type="Pfam" id="PF00359">
    <property type="entry name" value="PTS_EIIA_2"/>
    <property type="match status" value="1"/>
</dbReference>
<gene>
    <name evidence="2" type="primary">ptsN</name>
    <name evidence="2" type="ORF">PDESU_04551</name>
</gene>
<dbReference type="Proteomes" id="UP000366872">
    <property type="component" value="Unassembled WGS sequence"/>
</dbReference>
<reference evidence="2 3" key="1">
    <citation type="submission" date="2019-04" db="EMBL/GenBank/DDBJ databases">
        <authorList>
            <person name="Van Vliet M D."/>
        </authorList>
    </citation>
    <scope>NUCLEOTIDE SEQUENCE [LARGE SCALE GENOMIC DNA]</scope>
    <source>
        <strain evidence="2 3">F1</strain>
    </source>
</reference>
<name>A0A6C2U7A8_PONDE</name>
<sequence length="270" mass="29747">MNLINALRSECVMAQADCRTREEVLAAIAKLAKKSAVLANLEESVLLKGLADREELSTTGFGNGIAIPHCRLDGVEDFVVGILSVPDGVEFAAMDGAPVKLFVFIIAPSSSSNIHIKVLSAISQVLNVPANVEEMLQAPTGEVLAENFLRHVRDEADPKEHDNKNLFRVQIQDEELFQDVIKIFAGFNSSTVMVTEAEPAANYIHKMPLFAGFWSDKQAEFCKVILATVDKKDTNETIRRIEQKVGSLDERDDILLTVQELFYCAGNLNI</sequence>
<dbReference type="RefSeq" id="WP_136081524.1">
    <property type="nucleotide sequence ID" value="NZ_CAAHFG010000003.1"/>
</dbReference>
<dbReference type="PANTHER" id="PTHR47738:SF1">
    <property type="entry name" value="NITROGEN REGULATORY PROTEIN"/>
    <property type="match status" value="1"/>
</dbReference>
<dbReference type="EMBL" id="CAAHFG010000003">
    <property type="protein sequence ID" value="VGO15962.1"/>
    <property type="molecule type" value="Genomic_DNA"/>
</dbReference>
<keyword evidence="3" id="KW-1185">Reference proteome</keyword>
<protein>
    <submittedName>
        <fullName evidence="2">Nitrogen regulatory protein</fullName>
    </submittedName>
</protein>